<keyword evidence="2 4" id="KW-0521">NADP</keyword>
<protein>
    <recommendedName>
        <fullName evidence="5">Pyrroline-5-carboxylate reductase</fullName>
        <ecNumber evidence="5">1.5.1.2</ecNumber>
    </recommendedName>
</protein>
<dbReference type="SUPFAM" id="SSF48179">
    <property type="entry name" value="6-phosphogluconate dehydrogenase C-terminal domain-like"/>
    <property type="match status" value="1"/>
</dbReference>
<keyword evidence="5" id="KW-0028">Amino-acid biosynthesis</keyword>
<dbReference type="Proteomes" id="UP000008743">
    <property type="component" value="Unassembled WGS sequence"/>
</dbReference>
<dbReference type="HAMAP" id="MF_01925">
    <property type="entry name" value="P5C_reductase"/>
    <property type="match status" value="1"/>
</dbReference>
<accession>A0A0D2X2Y5</accession>
<dbReference type="Pfam" id="PF03807">
    <property type="entry name" value="F420_oxidored"/>
    <property type="match status" value="1"/>
</dbReference>
<dbReference type="UniPathway" id="UPA00098">
    <property type="reaction ID" value="UER00361"/>
</dbReference>
<evidence type="ECO:0000256" key="1">
    <source>
        <dbReference type="ARBA" id="ARBA00005525"/>
    </source>
</evidence>
<dbReference type="OMA" id="VWAVKPQ"/>
<dbReference type="PIRSF" id="PIRSF000193">
    <property type="entry name" value="Pyrrol-5-carb_rd"/>
    <property type="match status" value="1"/>
</dbReference>
<feature type="binding site" evidence="4">
    <location>
        <position position="79"/>
    </location>
    <ligand>
        <name>NADPH</name>
        <dbReference type="ChEBI" id="CHEBI:57783"/>
    </ligand>
</feature>
<sequence>MSTSAPTAAGEQAAPSATAPLTLDRLAVVGCGVMGKAIVKGLIDNNFVAPAHVTASVASDDSASALGAYFPGSTIVRDNITAIKSADVVLLCIKPFYVRTVLSEPAIVAALQGKLLISICAGITLAQFAALIPNTRVVRAMTNTPARIRQGMTAVCGGAAATKQDVLLTVKMFQNVGRCIELPETQFDTVTALAGSGPAFAFMFIESLADGAVMMGMPRKIALEMAAQMVFGSAKLALDSGEHPALLKDSVTTPGGCTIAGLLSLEDNKFRGSVARCIEATSRRASELGQPKK</sequence>
<dbReference type="Gene3D" id="3.40.50.720">
    <property type="entry name" value="NAD(P)-binding Rossmann-like Domain"/>
    <property type="match status" value="1"/>
</dbReference>
<dbReference type="InParanoid" id="A0A0D2X2Y5"/>
<dbReference type="Gene3D" id="1.10.3730.10">
    <property type="entry name" value="ProC C-terminal domain-like"/>
    <property type="match status" value="1"/>
</dbReference>
<dbReference type="NCBIfam" id="TIGR00112">
    <property type="entry name" value="proC"/>
    <property type="match status" value="1"/>
</dbReference>
<dbReference type="FunFam" id="1.10.3730.10:FF:000001">
    <property type="entry name" value="Pyrroline-5-carboxylate reductase"/>
    <property type="match status" value="1"/>
</dbReference>
<dbReference type="PANTHER" id="PTHR11645:SF0">
    <property type="entry name" value="PYRROLINE-5-CARBOXYLATE REDUCTASE 3"/>
    <property type="match status" value="1"/>
</dbReference>
<feature type="domain" description="Pyrroline-5-carboxylate reductase catalytic N-terminal" evidence="6">
    <location>
        <begin position="25"/>
        <end position="122"/>
    </location>
</feature>
<evidence type="ECO:0000256" key="2">
    <source>
        <dbReference type="ARBA" id="ARBA00022857"/>
    </source>
</evidence>
<dbReference type="InterPro" id="IPR008927">
    <property type="entry name" value="6-PGluconate_DH-like_C_sf"/>
</dbReference>
<dbReference type="AlphaFoldDB" id="A0A0D2X2Y5"/>
<evidence type="ECO:0000313" key="8">
    <source>
        <dbReference type="EMBL" id="KJE93369.1"/>
    </source>
</evidence>
<dbReference type="SUPFAM" id="SSF51735">
    <property type="entry name" value="NAD(P)-binding Rossmann-fold domains"/>
    <property type="match status" value="1"/>
</dbReference>
<dbReference type="InterPro" id="IPR036291">
    <property type="entry name" value="NAD(P)-bd_dom_sf"/>
</dbReference>
<evidence type="ECO:0000256" key="4">
    <source>
        <dbReference type="PIRSR" id="PIRSR000193-1"/>
    </source>
</evidence>
<evidence type="ECO:0000259" key="7">
    <source>
        <dbReference type="Pfam" id="PF14748"/>
    </source>
</evidence>
<dbReference type="PROSITE" id="PS00521">
    <property type="entry name" value="P5CR"/>
    <property type="match status" value="1"/>
</dbReference>
<dbReference type="InterPro" id="IPR000304">
    <property type="entry name" value="Pyrroline-COOH_reductase"/>
</dbReference>
<comment type="similarity">
    <text evidence="1 5">Belongs to the pyrroline-5-carboxylate reductase family.</text>
</comment>
<dbReference type="GO" id="GO:0055129">
    <property type="term" value="P:L-proline biosynthetic process"/>
    <property type="evidence" value="ECO:0007669"/>
    <property type="project" value="UniProtKB-UniPathway"/>
</dbReference>
<dbReference type="EC" id="1.5.1.2" evidence="5"/>
<dbReference type="PANTHER" id="PTHR11645">
    <property type="entry name" value="PYRROLINE-5-CARBOXYLATE REDUCTASE"/>
    <property type="match status" value="1"/>
</dbReference>
<keyword evidence="9" id="KW-1185">Reference proteome</keyword>
<dbReference type="EMBL" id="KE346365">
    <property type="protein sequence ID" value="KJE93369.1"/>
    <property type="molecule type" value="Genomic_DNA"/>
</dbReference>
<proteinExistence type="inferred from homology"/>
<comment type="catalytic activity">
    <reaction evidence="5">
        <text>L-proline + NADP(+) = (S)-1-pyrroline-5-carboxylate + NADPH + 2 H(+)</text>
        <dbReference type="Rhea" id="RHEA:14109"/>
        <dbReference type="ChEBI" id="CHEBI:15378"/>
        <dbReference type="ChEBI" id="CHEBI:17388"/>
        <dbReference type="ChEBI" id="CHEBI:57783"/>
        <dbReference type="ChEBI" id="CHEBI:58349"/>
        <dbReference type="ChEBI" id="CHEBI:60039"/>
        <dbReference type="EC" id="1.5.1.2"/>
    </reaction>
</comment>
<dbReference type="FunCoup" id="A0A0D2X2Y5">
    <property type="interactions" value="121"/>
</dbReference>
<evidence type="ECO:0000256" key="5">
    <source>
        <dbReference type="RuleBase" id="RU003903"/>
    </source>
</evidence>
<feature type="domain" description="Pyrroline-5-carboxylate reductase dimerisation" evidence="7">
    <location>
        <begin position="184"/>
        <end position="288"/>
    </location>
</feature>
<reference evidence="9" key="1">
    <citation type="submission" date="2011-02" db="EMBL/GenBank/DDBJ databases">
        <title>The Genome Sequence of Capsaspora owczarzaki ATCC 30864.</title>
        <authorList>
            <person name="Russ C."/>
            <person name="Cuomo C."/>
            <person name="Burger G."/>
            <person name="Gray M.W."/>
            <person name="Holland P.W.H."/>
            <person name="King N."/>
            <person name="Lang F.B.F."/>
            <person name="Roger A.J."/>
            <person name="Ruiz-Trillo I."/>
            <person name="Young S.K."/>
            <person name="Zeng Q."/>
            <person name="Gargeya S."/>
            <person name="Alvarado L."/>
            <person name="Berlin A."/>
            <person name="Chapman S.B."/>
            <person name="Chen Z."/>
            <person name="Freedman E."/>
            <person name="Gellesch M."/>
            <person name="Goldberg J."/>
            <person name="Griggs A."/>
            <person name="Gujja S."/>
            <person name="Heilman E."/>
            <person name="Heiman D."/>
            <person name="Howarth C."/>
            <person name="Mehta T."/>
            <person name="Neiman D."/>
            <person name="Pearson M."/>
            <person name="Roberts A."/>
            <person name="Saif S."/>
            <person name="Shea T."/>
            <person name="Shenoy N."/>
            <person name="Sisk P."/>
            <person name="Stolte C."/>
            <person name="Sykes S."/>
            <person name="White J."/>
            <person name="Yandava C."/>
            <person name="Haas B."/>
            <person name="Nusbaum C."/>
            <person name="Birren B."/>
        </authorList>
    </citation>
    <scope>NUCLEOTIDE SEQUENCE</scope>
    <source>
        <strain evidence="9">ATCC 30864</strain>
    </source>
</reference>
<dbReference type="OrthoDB" id="10263291at2759"/>
<dbReference type="InterPro" id="IPR029036">
    <property type="entry name" value="P5CR_dimer"/>
</dbReference>
<keyword evidence="5" id="KW-0641">Proline biosynthesis</keyword>
<dbReference type="GO" id="GO:0004735">
    <property type="term" value="F:pyrroline-5-carboxylate reductase activity"/>
    <property type="evidence" value="ECO:0007669"/>
    <property type="project" value="UniProtKB-EC"/>
</dbReference>
<name>A0A0D2X2Y5_CAPO3</name>
<comment type="pathway">
    <text evidence="5">Amino-acid biosynthesis; L-proline biosynthesis; L-proline from L-glutamate 5-semialdehyde: step 1/1.</text>
</comment>
<evidence type="ECO:0000256" key="3">
    <source>
        <dbReference type="ARBA" id="ARBA00023002"/>
    </source>
</evidence>
<gene>
    <name evidence="8" type="ORF">CAOG_004168</name>
</gene>
<dbReference type="InterPro" id="IPR028939">
    <property type="entry name" value="P5C_Rdtase_cat_N"/>
</dbReference>
<dbReference type="PhylomeDB" id="A0A0D2X2Y5"/>
<dbReference type="Pfam" id="PF14748">
    <property type="entry name" value="P5CR_dimer"/>
    <property type="match status" value="1"/>
</dbReference>
<keyword evidence="3 5" id="KW-0560">Oxidoreductase</keyword>
<organism evidence="8 9">
    <name type="scientific">Capsaspora owczarzaki (strain ATCC 30864)</name>
    <dbReference type="NCBI Taxonomy" id="595528"/>
    <lineage>
        <taxon>Eukaryota</taxon>
        <taxon>Filasterea</taxon>
        <taxon>Capsaspora</taxon>
    </lineage>
</organism>
<evidence type="ECO:0000259" key="6">
    <source>
        <dbReference type="Pfam" id="PF03807"/>
    </source>
</evidence>
<evidence type="ECO:0000313" key="9">
    <source>
        <dbReference type="Proteomes" id="UP000008743"/>
    </source>
</evidence>
<dbReference type="STRING" id="595528.A0A0D2X2Y5"/>
<dbReference type="InterPro" id="IPR053790">
    <property type="entry name" value="P5CR-like_CS"/>
</dbReference>
<dbReference type="eggNOG" id="KOG3124">
    <property type="taxonomic scope" value="Eukaryota"/>
</dbReference>